<keyword evidence="2" id="KW-0677">Repeat</keyword>
<gene>
    <name evidence="4" type="ORF">GCM10007877_20800</name>
</gene>
<feature type="signal peptide" evidence="3">
    <location>
        <begin position="1"/>
        <end position="21"/>
    </location>
</feature>
<dbReference type="PROSITE" id="PS51450">
    <property type="entry name" value="LRR"/>
    <property type="match status" value="1"/>
</dbReference>
<proteinExistence type="predicted"/>
<dbReference type="PANTHER" id="PTHR46652">
    <property type="entry name" value="LEUCINE-RICH REPEAT AND IQ DOMAIN-CONTAINING PROTEIN 1-RELATED"/>
    <property type="match status" value="1"/>
</dbReference>
<evidence type="ECO:0000313" key="4">
    <source>
        <dbReference type="EMBL" id="GLS26365.1"/>
    </source>
</evidence>
<keyword evidence="3" id="KW-0732">Signal</keyword>
<name>A0AA37TAB9_9GAMM</name>
<keyword evidence="5" id="KW-1185">Reference proteome</keyword>
<dbReference type="SUPFAM" id="SSF52058">
    <property type="entry name" value="L domain-like"/>
    <property type="match status" value="1"/>
</dbReference>
<dbReference type="InterPro" id="IPR032675">
    <property type="entry name" value="LRR_dom_sf"/>
</dbReference>
<evidence type="ECO:0000256" key="1">
    <source>
        <dbReference type="ARBA" id="ARBA00022614"/>
    </source>
</evidence>
<evidence type="ECO:0000256" key="3">
    <source>
        <dbReference type="SAM" id="SignalP"/>
    </source>
</evidence>
<dbReference type="Proteomes" id="UP001156870">
    <property type="component" value="Unassembled WGS sequence"/>
</dbReference>
<keyword evidence="1" id="KW-0433">Leucine-rich repeat</keyword>
<accession>A0AA37TAB9</accession>
<comment type="caution">
    <text evidence="4">The sequence shown here is derived from an EMBL/GenBank/DDBJ whole genome shotgun (WGS) entry which is preliminary data.</text>
</comment>
<evidence type="ECO:0000256" key="2">
    <source>
        <dbReference type="ARBA" id="ARBA00022737"/>
    </source>
</evidence>
<reference evidence="4 5" key="1">
    <citation type="journal article" date="2014" name="Int. J. Syst. Evol. Microbiol.">
        <title>Complete genome sequence of Corynebacterium casei LMG S-19264T (=DSM 44701T), isolated from a smear-ripened cheese.</title>
        <authorList>
            <consortium name="US DOE Joint Genome Institute (JGI-PGF)"/>
            <person name="Walter F."/>
            <person name="Albersmeier A."/>
            <person name="Kalinowski J."/>
            <person name="Ruckert C."/>
        </authorList>
    </citation>
    <scope>NUCLEOTIDE SEQUENCE [LARGE SCALE GENOMIC DNA]</scope>
    <source>
        <strain evidence="4 5">NBRC 110095</strain>
    </source>
</reference>
<evidence type="ECO:0000313" key="5">
    <source>
        <dbReference type="Proteomes" id="UP001156870"/>
    </source>
</evidence>
<protein>
    <recommendedName>
        <fullName evidence="6">Leucine-rich repeat domain-containing protein</fullName>
    </recommendedName>
</protein>
<dbReference type="EMBL" id="BSPD01000045">
    <property type="protein sequence ID" value="GLS26365.1"/>
    <property type="molecule type" value="Genomic_DNA"/>
</dbReference>
<organism evidence="4 5">
    <name type="scientific">Marinibactrum halimedae</name>
    <dbReference type="NCBI Taxonomy" id="1444977"/>
    <lineage>
        <taxon>Bacteria</taxon>
        <taxon>Pseudomonadati</taxon>
        <taxon>Pseudomonadota</taxon>
        <taxon>Gammaproteobacteria</taxon>
        <taxon>Cellvibrionales</taxon>
        <taxon>Cellvibrionaceae</taxon>
        <taxon>Marinibactrum</taxon>
    </lineage>
</organism>
<dbReference type="InterPro" id="IPR001611">
    <property type="entry name" value="Leu-rich_rpt"/>
</dbReference>
<evidence type="ECO:0008006" key="6">
    <source>
        <dbReference type="Google" id="ProtNLM"/>
    </source>
</evidence>
<sequence length="172" mass="18661">MCIAKRSNMMMLILMVLFNLTGCEGYQWQVNDRAVYTPPSTLIDIQATDFALRACIDQTIKDQNITSANQLTTLICTNAGIVSIEGLNQFNQLEQVNLANNTISSVSGLIGMSAIVKLSLENNDIKEIQPLLGLMKLTSLNLAGNSALPCEGVAQLSAQVSSVYAPEHCTRH</sequence>
<feature type="chain" id="PRO_5041293242" description="Leucine-rich repeat domain-containing protein" evidence="3">
    <location>
        <begin position="22"/>
        <end position="172"/>
    </location>
</feature>
<dbReference type="PANTHER" id="PTHR46652:SF3">
    <property type="entry name" value="LEUCINE-RICH REPEAT-CONTAINING PROTEIN 9"/>
    <property type="match status" value="1"/>
</dbReference>
<dbReference type="InterPro" id="IPR050836">
    <property type="entry name" value="SDS22/Internalin_LRR"/>
</dbReference>
<dbReference type="Gene3D" id="3.80.10.10">
    <property type="entry name" value="Ribonuclease Inhibitor"/>
    <property type="match status" value="1"/>
</dbReference>
<dbReference type="AlphaFoldDB" id="A0AA37TAB9"/>